<keyword evidence="1" id="KW-0812">Transmembrane</keyword>
<accession>A0A7J5B526</accession>
<dbReference type="InterPro" id="IPR047928">
    <property type="entry name" value="Perm_prefix_1"/>
</dbReference>
<reference evidence="2 3" key="1">
    <citation type="submission" date="2019-09" db="EMBL/GenBank/DDBJ databases">
        <title>Phylogeny of genus Pseudoclavibacter and closely related genus.</title>
        <authorList>
            <person name="Li Y."/>
        </authorList>
    </citation>
    <scope>NUCLEOTIDE SEQUENCE [LARGE SCALE GENOMIC DNA]</scope>
    <source>
        <strain evidence="2 3">THG-MD12</strain>
    </source>
</reference>
<feature type="transmembrane region" description="Helical" evidence="1">
    <location>
        <begin position="120"/>
        <end position="146"/>
    </location>
</feature>
<feature type="transmembrane region" description="Helical" evidence="1">
    <location>
        <begin position="93"/>
        <end position="114"/>
    </location>
</feature>
<evidence type="ECO:0000313" key="2">
    <source>
        <dbReference type="EMBL" id="KAB1639217.1"/>
    </source>
</evidence>
<dbReference type="AlphaFoldDB" id="A0A7J5B526"/>
<dbReference type="OrthoDB" id="3171769at2"/>
<feature type="transmembrane region" description="Helical" evidence="1">
    <location>
        <begin position="215"/>
        <end position="235"/>
    </location>
</feature>
<dbReference type="Proteomes" id="UP000490386">
    <property type="component" value="Unassembled WGS sequence"/>
</dbReference>
<keyword evidence="1" id="KW-0472">Membrane</keyword>
<protein>
    <submittedName>
        <fullName evidence="2">Uncharacterized protein</fullName>
    </submittedName>
</protein>
<gene>
    <name evidence="2" type="ORF">F8O03_02420</name>
</gene>
<dbReference type="EMBL" id="WBJX01000001">
    <property type="protein sequence ID" value="KAB1639217.1"/>
    <property type="molecule type" value="Genomic_DNA"/>
</dbReference>
<feature type="transmembrane region" description="Helical" evidence="1">
    <location>
        <begin position="242"/>
        <end position="264"/>
    </location>
</feature>
<keyword evidence="1" id="KW-1133">Transmembrane helix</keyword>
<proteinExistence type="predicted"/>
<comment type="caution">
    <text evidence="2">The sequence shown here is derived from an EMBL/GenBank/DDBJ whole genome shotgun (WGS) entry which is preliminary data.</text>
</comment>
<keyword evidence="3" id="KW-1185">Reference proteome</keyword>
<feature type="transmembrane region" description="Helical" evidence="1">
    <location>
        <begin position="176"/>
        <end position="195"/>
    </location>
</feature>
<name>A0A7J5B526_9MICO</name>
<dbReference type="RefSeq" id="WP_151422232.1">
    <property type="nucleotide sequence ID" value="NZ_WBJX01000001.1"/>
</dbReference>
<sequence>MTAINDTLTERYVSAAMRTVPDDQRADLEAELRASIQDLVDARTEAGEQATVAEAAVLTDLGDPELLAASYTDRKLYLIGPRYYLMWWRLLKVMLWIIPACAALGVAIAQTLLGSNIGEIIAEVVVIILSVIMHVTFWTTLVFFILDRTDTPTGDGRWSVADLPEIRQTGAGATELVASLVFLVLGTGAIAWDHFVGFVPAQPGLSFFGQDLWPWWALGLLVLFIFEAVYSVALYRAGRVTLPLAWANAVLAVLFMSLLLTALGRGLLLNPDFFITIIPSADSAATVTTIVSVLVAFGVVTTSVWDIWDGFRKATR</sequence>
<evidence type="ECO:0000256" key="1">
    <source>
        <dbReference type="SAM" id="Phobius"/>
    </source>
</evidence>
<dbReference type="NCBIfam" id="NF038403">
    <property type="entry name" value="perm_prefix_1"/>
    <property type="match status" value="1"/>
</dbReference>
<evidence type="ECO:0000313" key="3">
    <source>
        <dbReference type="Proteomes" id="UP000490386"/>
    </source>
</evidence>
<organism evidence="2 3">
    <name type="scientific">Pseudoclavibacter terrae</name>
    <dbReference type="NCBI Taxonomy" id="1530195"/>
    <lineage>
        <taxon>Bacteria</taxon>
        <taxon>Bacillati</taxon>
        <taxon>Actinomycetota</taxon>
        <taxon>Actinomycetes</taxon>
        <taxon>Micrococcales</taxon>
        <taxon>Microbacteriaceae</taxon>
        <taxon>Pseudoclavibacter</taxon>
    </lineage>
</organism>
<feature type="transmembrane region" description="Helical" evidence="1">
    <location>
        <begin position="284"/>
        <end position="308"/>
    </location>
</feature>
<dbReference type="Pfam" id="PF22564">
    <property type="entry name" value="HAAS"/>
    <property type="match status" value="1"/>
</dbReference>